<sequence>MASVPELRELRQLVMENGLKHYHEAGMFRWEGRGSLNAERVELMWAALAAYEFADREGPIAGDERARDAAKATLEAVSKEFELPTGAVGPYFTLVPFPRALVSLKPYVEASWHSRMVERCEWLFAQAVANVYRTHDYLNPRGLEVVSCLGLHHLTGDKQYLDRLHECLDQLIIHQYPCGAQPYHTGNWVWGRRPAQVYQFLTASMMLQAALELGRQDVIESVRRLTDYALMATNRRGEALVTPFETLRKSKSLAAAGRQWAIATALGDERFR</sequence>
<dbReference type="EMBL" id="BARV01020027">
    <property type="protein sequence ID" value="GAI22714.1"/>
    <property type="molecule type" value="Genomic_DNA"/>
</dbReference>
<dbReference type="SUPFAM" id="SSF48208">
    <property type="entry name" value="Six-hairpin glycosidases"/>
    <property type="match status" value="1"/>
</dbReference>
<evidence type="ECO:0000313" key="1">
    <source>
        <dbReference type="EMBL" id="GAI22714.1"/>
    </source>
</evidence>
<evidence type="ECO:0008006" key="2">
    <source>
        <dbReference type="Google" id="ProtNLM"/>
    </source>
</evidence>
<dbReference type="InterPro" id="IPR008928">
    <property type="entry name" value="6-hairpin_glycosidase_sf"/>
</dbReference>
<name>X1NVM6_9ZZZZ</name>
<dbReference type="GO" id="GO:0005975">
    <property type="term" value="P:carbohydrate metabolic process"/>
    <property type="evidence" value="ECO:0007669"/>
    <property type="project" value="InterPro"/>
</dbReference>
<reference evidence="1" key="1">
    <citation type="journal article" date="2014" name="Front. Microbiol.">
        <title>High frequency of phylogenetically diverse reductive dehalogenase-homologous genes in deep subseafloor sedimentary metagenomes.</title>
        <authorList>
            <person name="Kawai M."/>
            <person name="Futagami T."/>
            <person name="Toyoda A."/>
            <person name="Takaki Y."/>
            <person name="Nishi S."/>
            <person name="Hori S."/>
            <person name="Arai W."/>
            <person name="Tsubouchi T."/>
            <person name="Morono Y."/>
            <person name="Uchiyama I."/>
            <person name="Ito T."/>
            <person name="Fujiyama A."/>
            <person name="Inagaki F."/>
            <person name="Takami H."/>
        </authorList>
    </citation>
    <scope>NUCLEOTIDE SEQUENCE</scope>
    <source>
        <strain evidence="1">Expedition CK06-06</strain>
    </source>
</reference>
<proteinExistence type="predicted"/>
<gene>
    <name evidence="1" type="ORF">S06H3_33539</name>
</gene>
<accession>X1NVM6</accession>
<dbReference type="AlphaFoldDB" id="X1NVM6"/>
<protein>
    <recommendedName>
        <fullName evidence="2">Heparin-sulfate lyase N-terminal domain-containing protein</fullName>
    </recommendedName>
</protein>
<comment type="caution">
    <text evidence="1">The sequence shown here is derived from an EMBL/GenBank/DDBJ whole genome shotgun (WGS) entry which is preliminary data.</text>
</comment>
<organism evidence="1">
    <name type="scientific">marine sediment metagenome</name>
    <dbReference type="NCBI Taxonomy" id="412755"/>
    <lineage>
        <taxon>unclassified sequences</taxon>
        <taxon>metagenomes</taxon>
        <taxon>ecological metagenomes</taxon>
    </lineage>
</organism>
<feature type="non-terminal residue" evidence="1">
    <location>
        <position position="272"/>
    </location>
</feature>